<feature type="region of interest" description="Disordered" evidence="1">
    <location>
        <begin position="961"/>
        <end position="981"/>
    </location>
</feature>
<reference evidence="2 3" key="1">
    <citation type="submission" date="2024-10" db="EMBL/GenBank/DDBJ databases">
        <title>Updated reference genomes for cyclostephanoid diatoms.</title>
        <authorList>
            <person name="Roberts W.R."/>
            <person name="Alverson A.J."/>
        </authorList>
    </citation>
    <scope>NUCLEOTIDE SEQUENCE [LARGE SCALE GENOMIC DNA]</scope>
    <source>
        <strain evidence="2 3">AJA232-27</strain>
    </source>
</reference>
<feature type="region of interest" description="Disordered" evidence="1">
    <location>
        <begin position="483"/>
        <end position="507"/>
    </location>
</feature>
<comment type="caution">
    <text evidence="2">The sequence shown here is derived from an EMBL/GenBank/DDBJ whole genome shotgun (WGS) entry which is preliminary data.</text>
</comment>
<organism evidence="2 3">
    <name type="scientific">Discostella pseudostelligera</name>
    <dbReference type="NCBI Taxonomy" id="259834"/>
    <lineage>
        <taxon>Eukaryota</taxon>
        <taxon>Sar</taxon>
        <taxon>Stramenopiles</taxon>
        <taxon>Ochrophyta</taxon>
        <taxon>Bacillariophyta</taxon>
        <taxon>Coscinodiscophyceae</taxon>
        <taxon>Thalassiosirophycidae</taxon>
        <taxon>Stephanodiscales</taxon>
        <taxon>Stephanodiscaceae</taxon>
        <taxon>Discostella</taxon>
    </lineage>
</organism>
<dbReference type="EMBL" id="JALLBG020000111">
    <property type="protein sequence ID" value="KAL3763860.1"/>
    <property type="molecule type" value="Genomic_DNA"/>
</dbReference>
<evidence type="ECO:0000313" key="3">
    <source>
        <dbReference type="Proteomes" id="UP001530293"/>
    </source>
</evidence>
<feature type="compositionally biased region" description="Basic residues" evidence="1">
    <location>
        <begin position="179"/>
        <end position="191"/>
    </location>
</feature>
<feature type="compositionally biased region" description="Low complexity" evidence="1">
    <location>
        <begin position="668"/>
        <end position="684"/>
    </location>
</feature>
<dbReference type="AlphaFoldDB" id="A0ABD3MTQ3"/>
<feature type="compositionally biased region" description="Low complexity" evidence="1">
    <location>
        <begin position="792"/>
        <end position="803"/>
    </location>
</feature>
<name>A0ABD3MTQ3_9STRA</name>
<feature type="compositionally biased region" description="Basic residues" evidence="1">
    <location>
        <begin position="685"/>
        <end position="703"/>
    </location>
</feature>
<keyword evidence="3" id="KW-1185">Reference proteome</keyword>
<feature type="compositionally biased region" description="Low complexity" evidence="1">
    <location>
        <begin position="61"/>
        <end position="71"/>
    </location>
</feature>
<feature type="compositionally biased region" description="Basic residues" evidence="1">
    <location>
        <begin position="961"/>
        <end position="971"/>
    </location>
</feature>
<gene>
    <name evidence="2" type="ORF">ACHAWU_006252</name>
</gene>
<protein>
    <submittedName>
        <fullName evidence="2">Uncharacterized protein</fullName>
    </submittedName>
</protein>
<feature type="compositionally biased region" description="Basic and acidic residues" evidence="1">
    <location>
        <begin position="77"/>
        <end position="95"/>
    </location>
</feature>
<feature type="compositionally biased region" description="Low complexity" evidence="1">
    <location>
        <begin position="340"/>
        <end position="354"/>
    </location>
</feature>
<feature type="region of interest" description="Disordered" evidence="1">
    <location>
        <begin position="1"/>
        <end position="196"/>
    </location>
</feature>
<proteinExistence type="predicted"/>
<dbReference type="Proteomes" id="UP001530293">
    <property type="component" value="Unassembled WGS sequence"/>
</dbReference>
<evidence type="ECO:0000256" key="1">
    <source>
        <dbReference type="SAM" id="MobiDB-lite"/>
    </source>
</evidence>
<evidence type="ECO:0000313" key="2">
    <source>
        <dbReference type="EMBL" id="KAL3763860.1"/>
    </source>
</evidence>
<accession>A0ABD3MTQ3</accession>
<feature type="region of interest" description="Disordered" evidence="1">
    <location>
        <begin position="328"/>
        <end position="356"/>
    </location>
</feature>
<feature type="region of interest" description="Disordered" evidence="1">
    <location>
        <begin position="668"/>
        <end position="703"/>
    </location>
</feature>
<feature type="compositionally biased region" description="Low complexity" evidence="1">
    <location>
        <begin position="107"/>
        <end position="122"/>
    </location>
</feature>
<sequence length="1158" mass="123181">MEANNNNKLLPPPSAASLQVGDNNNNTNTNSAVITKRKKNNKEEEGGRRGATTDPKNRDGSSTSSSSSPSSKLLQLLRDHQAGGGDEKKRGEEYHPPNSPRKRMRLAATTTAATTTTAMNAATDDDHRAREKKEKVPSHNDVMKGGGGGGGGDQDAFCSPAKDDHVVGEYASPGGGSPSKKKRKRKRKKNHAGALVDTTATTITAAAGTSTAAAPTAEVASKVVAPARAAAAAAADEGAPPSATTTIPTMSLAATIASEVEPAAATTTAITAAAITTADAAADEGAPPSATATTIPAISLAATIAANLMAGHDATTVAATATTTTTTTTKTIGEDAPQVASLPSEDADAPPSSSTTALTIPTMSLDALVTAEDAPAAAAAATSSRIATEEDAAATLAMSLSATVPAEEGAPAVVASIIEEVTQPTATAAPPVETTAMTIPTAATTTTTKSMVDMVRCGSCIFCKMPKCERCFVCVKMANNNTNDNEDDSGGGDGGGALSASEGGDSKKMRGCCIRTTCCTIPIEYKLQPLESCGFPTGWRFAFDNPQSRLLVHDTRRRISPALPFSSGFLAGLKLVSPVGTVYQSLTCAFANIPHDSVASAISLVEQFMEHVGSSRYVEVTDHFLIGRQYCSDFYANAVSSHGAINANNSVLFGKIVACMGPAAPTTTATTNAPTTSFSPSSRTRASRKKQKQQQKKKTEKVKTHSRNLLFVIEYDRDILHHLSKTLNIEVPQIQLIPSELAWGGCILYERKTCIRRDASTSVIQNIDRTTSVETWIVPDMRMEELVEHPVSSSLSSSSSSSSPRMEEKNATTTILLPMLTVYARGYKFIFQVKEIIPGKKSLAATVVRRDGHERQYGVFVSCTIMPQQGNSNGDQEINLKPGELIDLGIVSPLPEKDLDQCCCRKPLSSFLVKNYIHQFRPGRYATLADDGNSVYDLTDDDSGELQDVAKKHVLSYIRKKSSKSTLKRKNQQPPPQQQYPTIHIRLDPCGNVHLLFGIQYTGDWAAYENGMQQQFVPMFCGGEVEVTSTSSYSPLVGPGTNEVLEAQYLQSISLFSIEEIVSCGNQLCRMVDVNGNIMDNQYPPKFLERCEQVVQCILERIEMIHSMAACMNDKTCEDGGSSSSTGNKSEDNPTNHHLSLPIIQQLKKLSKALKGCR</sequence>
<feature type="compositionally biased region" description="Gly residues" evidence="1">
    <location>
        <begin position="144"/>
        <end position="153"/>
    </location>
</feature>
<feature type="compositionally biased region" description="Basic and acidic residues" evidence="1">
    <location>
        <begin position="124"/>
        <end position="142"/>
    </location>
</feature>
<feature type="region of interest" description="Disordered" evidence="1">
    <location>
        <begin position="789"/>
        <end position="808"/>
    </location>
</feature>